<evidence type="ECO:0008006" key="3">
    <source>
        <dbReference type="Google" id="ProtNLM"/>
    </source>
</evidence>
<name>A0AAW0YHN6_CHEQU</name>
<accession>A0AAW0YHN6</accession>
<protein>
    <recommendedName>
        <fullName evidence="3">FAST kinase leucine-rich domain-containing protein</fullName>
    </recommendedName>
</protein>
<dbReference type="EMBL" id="JARKIK010000006">
    <property type="protein sequence ID" value="KAK8751137.1"/>
    <property type="molecule type" value="Genomic_DNA"/>
</dbReference>
<feature type="non-terminal residue" evidence="1">
    <location>
        <position position="610"/>
    </location>
</feature>
<dbReference type="AlphaFoldDB" id="A0AAW0YHN6"/>
<gene>
    <name evidence="1" type="ORF">OTU49_013169</name>
</gene>
<proteinExistence type="predicted"/>
<keyword evidence="2" id="KW-1185">Reference proteome</keyword>
<reference evidence="1 2" key="1">
    <citation type="journal article" date="2024" name="BMC Genomics">
        <title>Genome assembly of redclaw crayfish (Cherax quadricarinatus) provides insights into its immune adaptation and hypoxia tolerance.</title>
        <authorList>
            <person name="Liu Z."/>
            <person name="Zheng J."/>
            <person name="Li H."/>
            <person name="Fang K."/>
            <person name="Wang S."/>
            <person name="He J."/>
            <person name="Zhou D."/>
            <person name="Weng S."/>
            <person name="Chi M."/>
            <person name="Gu Z."/>
            <person name="He J."/>
            <person name="Li F."/>
            <person name="Wang M."/>
        </authorList>
    </citation>
    <scope>NUCLEOTIDE SEQUENCE [LARGE SCALE GENOMIC DNA]</scope>
    <source>
        <strain evidence="1">ZL_2023a</strain>
    </source>
</reference>
<evidence type="ECO:0000313" key="2">
    <source>
        <dbReference type="Proteomes" id="UP001445076"/>
    </source>
</evidence>
<sequence>MQRVRISLPWFSPWMLGQNLINPESHCWMAYLPRLHYQQLHCIHQHYFSSIRFLHILPATHLLRFPKTFLLHGHVVPPKIRSHTRSLSHTSDDDDDSGIVSDSEFDVKSFDRGRVLNNEKLKCLRVNLYPNSSDPVLKEINEASSVQEVFDVVEKGREYLTAEQSSQAIVTLWDLQKIYGKYGMHCSSVTNSQLNYFIEKIVNHSSFKKLLVSLENVCEDLSNTGISCMLLYLSKLGLRTDTTLMEKLSVLCLERLDGFSLNALSRLTVYLRDQGIKAYFMQSKILPLMADKLKNFSTLDELHLITICFYNTRRLITAPLIDEYRKMIEKHLEEGFFEANQPKVILKIVSLLNYMEWSPKYRLLCHRILLHTIDKVHLLSVAQVMDLTIYFQNFFEPRELFIKIHHYSLSQFEISKDTSDPELLCLAPLSSTRTKKYFEELVAEHLDNSDLHDYIGIIFRVLRYFKISDKRICNDFWINSLNAVEKEIENASSSYLGLKELLRRKVYRRYMYFNNNLGGTYRNFHLENIMSSLLLKDVRSQTGLIPSKLASMVSFLIAYNKSKGLPEDVVGKILECGPQFSISDTLNLSRGIQIALALNPKTTQRRVIEQ</sequence>
<organism evidence="1 2">
    <name type="scientific">Cherax quadricarinatus</name>
    <name type="common">Australian red claw crayfish</name>
    <dbReference type="NCBI Taxonomy" id="27406"/>
    <lineage>
        <taxon>Eukaryota</taxon>
        <taxon>Metazoa</taxon>
        <taxon>Ecdysozoa</taxon>
        <taxon>Arthropoda</taxon>
        <taxon>Crustacea</taxon>
        <taxon>Multicrustacea</taxon>
        <taxon>Malacostraca</taxon>
        <taxon>Eumalacostraca</taxon>
        <taxon>Eucarida</taxon>
        <taxon>Decapoda</taxon>
        <taxon>Pleocyemata</taxon>
        <taxon>Astacidea</taxon>
        <taxon>Parastacoidea</taxon>
        <taxon>Parastacidae</taxon>
        <taxon>Cherax</taxon>
    </lineage>
</organism>
<evidence type="ECO:0000313" key="1">
    <source>
        <dbReference type="EMBL" id="KAK8751137.1"/>
    </source>
</evidence>
<dbReference type="Proteomes" id="UP001445076">
    <property type="component" value="Unassembled WGS sequence"/>
</dbReference>
<comment type="caution">
    <text evidence="1">The sequence shown here is derived from an EMBL/GenBank/DDBJ whole genome shotgun (WGS) entry which is preliminary data.</text>
</comment>